<organism evidence="1 2">
    <name type="scientific">Riemerella columbipharyngis</name>
    <dbReference type="NCBI Taxonomy" id="1071918"/>
    <lineage>
        <taxon>Bacteria</taxon>
        <taxon>Pseudomonadati</taxon>
        <taxon>Bacteroidota</taxon>
        <taxon>Flavobacteriia</taxon>
        <taxon>Flavobacteriales</taxon>
        <taxon>Weeksellaceae</taxon>
        <taxon>Riemerella</taxon>
    </lineage>
</organism>
<evidence type="ECO:0000313" key="1">
    <source>
        <dbReference type="EMBL" id="SDE16930.1"/>
    </source>
</evidence>
<name>A0A1G7AQF6_9FLAO</name>
<sequence length="98" mass="10930">MISLIDADSQDYSIVVSEINTGVKKDLEATSVTITVPPVQYTETTPVDFLVANNGTKDFSNAKLKIKLINKDDDRVEYENLVDIHPYNISGKLPNYKP</sequence>
<accession>A0A1G7AQF6</accession>
<dbReference type="AlphaFoldDB" id="A0A1G7AQF6"/>
<proteinExistence type="predicted"/>
<evidence type="ECO:0000313" key="2">
    <source>
        <dbReference type="Proteomes" id="UP000198517"/>
    </source>
</evidence>
<keyword evidence="2" id="KW-1185">Reference proteome</keyword>
<reference evidence="1 2" key="1">
    <citation type="submission" date="2016-10" db="EMBL/GenBank/DDBJ databases">
        <authorList>
            <person name="de Groot N.N."/>
        </authorList>
    </citation>
    <scope>NUCLEOTIDE SEQUENCE [LARGE SCALE GENOMIC DNA]</scope>
    <source>
        <strain evidence="1 2">DSM 24015</strain>
    </source>
</reference>
<dbReference type="EMBL" id="FNAS01000004">
    <property type="protein sequence ID" value="SDE16930.1"/>
    <property type="molecule type" value="Genomic_DNA"/>
</dbReference>
<gene>
    <name evidence="1" type="ORF">SAMN05421544_10454</name>
</gene>
<dbReference type="STRING" id="1071918.SAMN05421544_10454"/>
<dbReference type="Proteomes" id="UP000198517">
    <property type="component" value="Unassembled WGS sequence"/>
</dbReference>
<dbReference type="RefSeq" id="WP_245688824.1">
    <property type="nucleotide sequence ID" value="NZ_FNAS01000004.1"/>
</dbReference>
<protein>
    <submittedName>
        <fullName evidence="1">Uncharacterized protein</fullName>
    </submittedName>
</protein>